<evidence type="ECO:0000259" key="8">
    <source>
        <dbReference type="Pfam" id="PF18129"/>
    </source>
</evidence>
<feature type="domain" description="5'-3' exoribonuclease 1 D1" evidence="9">
    <location>
        <begin position="516"/>
        <end position="643"/>
    </location>
</feature>
<evidence type="ECO:0000256" key="5">
    <source>
        <dbReference type="SAM" id="MobiDB-lite"/>
    </source>
</evidence>
<feature type="domain" description="Xrn1 helical" evidence="7">
    <location>
        <begin position="246"/>
        <end position="314"/>
    </location>
</feature>
<evidence type="ECO:0000256" key="3">
    <source>
        <dbReference type="ARBA" id="ARBA00022839"/>
    </source>
</evidence>
<accession>A2E1Q4</accession>
<evidence type="ECO:0000313" key="10">
    <source>
        <dbReference type="EMBL" id="EAY13383.1"/>
    </source>
</evidence>
<dbReference type="Proteomes" id="UP000001542">
    <property type="component" value="Unassembled WGS sequence"/>
</dbReference>
<keyword evidence="3 10" id="KW-0269">Exonuclease</keyword>
<evidence type="ECO:0000259" key="7">
    <source>
        <dbReference type="Pfam" id="PF17846"/>
    </source>
</evidence>
<comment type="similarity">
    <text evidence="4">Belongs to the 5'-3' exonuclease family.</text>
</comment>
<dbReference type="RefSeq" id="XP_001325606.1">
    <property type="nucleotide sequence ID" value="XM_001325571.1"/>
</dbReference>
<keyword evidence="1" id="KW-0540">Nuclease</keyword>
<dbReference type="InterPro" id="IPR040992">
    <property type="entry name" value="XRN1_D1"/>
</dbReference>
<evidence type="ECO:0000256" key="4">
    <source>
        <dbReference type="ARBA" id="ARBA00038299"/>
    </source>
</evidence>
<keyword evidence="2" id="KW-0378">Hydrolase</keyword>
<dbReference type="Gene3D" id="3.40.50.12390">
    <property type="match status" value="1"/>
</dbReference>
<reference evidence="10" key="1">
    <citation type="submission" date="2006-10" db="EMBL/GenBank/DDBJ databases">
        <authorList>
            <person name="Amadeo P."/>
            <person name="Zhao Q."/>
            <person name="Wortman J."/>
            <person name="Fraser-Liggett C."/>
            <person name="Carlton J."/>
        </authorList>
    </citation>
    <scope>NUCLEOTIDE SEQUENCE</scope>
    <source>
        <strain evidence="10">G3</strain>
    </source>
</reference>
<dbReference type="Pfam" id="PF17846">
    <property type="entry name" value="XRN_M"/>
    <property type="match status" value="2"/>
</dbReference>
<dbReference type="GO" id="GO:0004534">
    <property type="term" value="F:5'-3' RNA exonuclease activity"/>
    <property type="evidence" value="ECO:0000318"/>
    <property type="project" value="GO_Central"/>
</dbReference>
<evidence type="ECO:0000256" key="2">
    <source>
        <dbReference type="ARBA" id="ARBA00022801"/>
    </source>
</evidence>
<dbReference type="VEuPathDB" id="TrichDB:TVAG_424140"/>
<dbReference type="InParanoid" id="A2E1Q4"/>
<dbReference type="GO" id="GO:0005634">
    <property type="term" value="C:nucleus"/>
    <property type="evidence" value="ECO:0000318"/>
    <property type="project" value="GO_Central"/>
</dbReference>
<name>A2E1Q4_TRIV3</name>
<dbReference type="KEGG" id="tva:4771363"/>
<keyword evidence="11" id="KW-1185">Reference proteome</keyword>
<organism evidence="10 11">
    <name type="scientific">Trichomonas vaginalis (strain ATCC PRA-98 / G3)</name>
    <dbReference type="NCBI Taxonomy" id="412133"/>
    <lineage>
        <taxon>Eukaryota</taxon>
        <taxon>Metamonada</taxon>
        <taxon>Parabasalia</taxon>
        <taxon>Trichomonadida</taxon>
        <taxon>Trichomonadidae</taxon>
        <taxon>Trichomonas</taxon>
    </lineage>
</organism>
<reference evidence="10" key="2">
    <citation type="journal article" date="2007" name="Science">
        <title>Draft genome sequence of the sexually transmitted pathogen Trichomonas vaginalis.</title>
        <authorList>
            <person name="Carlton J.M."/>
            <person name="Hirt R.P."/>
            <person name="Silva J.C."/>
            <person name="Delcher A.L."/>
            <person name="Schatz M."/>
            <person name="Zhao Q."/>
            <person name="Wortman J.R."/>
            <person name="Bidwell S.L."/>
            <person name="Alsmark U.C.M."/>
            <person name="Besteiro S."/>
            <person name="Sicheritz-Ponten T."/>
            <person name="Noel C.J."/>
            <person name="Dacks J.B."/>
            <person name="Foster P.G."/>
            <person name="Simillion C."/>
            <person name="Van de Peer Y."/>
            <person name="Miranda-Saavedra D."/>
            <person name="Barton G.J."/>
            <person name="Westrop G.D."/>
            <person name="Mueller S."/>
            <person name="Dessi D."/>
            <person name="Fiori P.L."/>
            <person name="Ren Q."/>
            <person name="Paulsen I."/>
            <person name="Zhang H."/>
            <person name="Bastida-Corcuera F.D."/>
            <person name="Simoes-Barbosa A."/>
            <person name="Brown M.T."/>
            <person name="Hayes R.D."/>
            <person name="Mukherjee M."/>
            <person name="Okumura C.Y."/>
            <person name="Schneider R."/>
            <person name="Smith A.J."/>
            <person name="Vanacova S."/>
            <person name="Villalvazo M."/>
            <person name="Haas B.J."/>
            <person name="Pertea M."/>
            <person name="Feldblyum T.V."/>
            <person name="Utterback T.R."/>
            <person name="Shu C.L."/>
            <person name="Osoegawa K."/>
            <person name="de Jong P.J."/>
            <person name="Hrdy I."/>
            <person name="Horvathova L."/>
            <person name="Zubacova Z."/>
            <person name="Dolezal P."/>
            <person name="Malik S.B."/>
            <person name="Logsdon J.M. Jr."/>
            <person name="Henze K."/>
            <person name="Gupta A."/>
            <person name="Wang C.C."/>
            <person name="Dunne R.L."/>
            <person name="Upcroft J.A."/>
            <person name="Upcroft P."/>
            <person name="White O."/>
            <person name="Salzberg S.L."/>
            <person name="Tang P."/>
            <person name="Chiu C.-H."/>
            <person name="Lee Y.-S."/>
            <person name="Embley T.M."/>
            <person name="Coombs G.H."/>
            <person name="Mottram J.C."/>
            <person name="Tachezy J."/>
            <person name="Fraser-Liggett C.M."/>
            <person name="Johnson P.J."/>
        </authorList>
    </citation>
    <scope>NUCLEOTIDE SEQUENCE [LARGE SCALE GENOMIC DNA]</scope>
    <source>
        <strain evidence="10">G3</strain>
    </source>
</reference>
<dbReference type="InterPro" id="IPR027073">
    <property type="entry name" value="5_3_exoribonuclease"/>
</dbReference>
<dbReference type="GO" id="GO:0000956">
    <property type="term" value="P:nuclear-transcribed mRNA catabolic process"/>
    <property type="evidence" value="ECO:0000318"/>
    <property type="project" value="GO_Central"/>
</dbReference>
<dbReference type="Gene3D" id="2.170.260.40">
    <property type="match status" value="1"/>
</dbReference>
<protein>
    <submittedName>
        <fullName evidence="10">XRN 5'-3' exonuclease N-terminus family protein</fullName>
    </submittedName>
</protein>
<dbReference type="InterPro" id="IPR047007">
    <property type="entry name" value="XRN1_D1_sf"/>
</dbReference>
<feature type="domain" description="Xrn1 helical" evidence="7">
    <location>
        <begin position="333"/>
        <end position="444"/>
    </location>
</feature>
<dbReference type="Gene3D" id="2.30.30.750">
    <property type="match status" value="1"/>
</dbReference>
<evidence type="ECO:0000256" key="1">
    <source>
        <dbReference type="ARBA" id="ARBA00022722"/>
    </source>
</evidence>
<evidence type="ECO:0000259" key="6">
    <source>
        <dbReference type="Pfam" id="PF03159"/>
    </source>
</evidence>
<dbReference type="EMBL" id="DS113286">
    <property type="protein sequence ID" value="EAY13383.1"/>
    <property type="molecule type" value="Genomic_DNA"/>
</dbReference>
<evidence type="ECO:0000259" key="9">
    <source>
        <dbReference type="Pfam" id="PF18332"/>
    </source>
</evidence>
<sequence length="939" mass="108048">MGVTFFTRWLAERYPLAFRQMDDVSKPTFDCFYIDFNAIIYFALSYYNPESEGNFDGIITEIIRYLDTIIQIVRPTKLIYLSVDGTPPYAKCVRNRSSRLAGFMKNQKQDKSQIQFEIVAGSVFMEKLHQELIKTIENKVKTDIAWSTPKFIYSSYHVPGEAEHKITKFIRDSTTQNNFLNDYVHLVFSVDSDTIFLLLGLNMKYLVTMREAKNFTVNEKSSSSAFELIYISIIQEYIMEELKSDRRIINDFIALVFLCGNDFIPEFSELPSSPETFESILDCYVKTIKEKGLFLLNENRKFLFENLEMLFDKIMLNAAIKGSTTSCASDNLKEHFPDEYKNQDFVNELLEQTLTNFEFVLSYYFGKTPSWSYCYPYEHSPPFSFLLNALKNHKETNFVLDKPLEPFEASLITAPREGKSGIPKELIALTLEENQNKISKYFPHKTISNSKELREIQFPPLAVFDEVYYETIKIIEDKECLVRNELQSDIVITNHGVEKEIKILEFPEKSEIVNYPSLKSGDLVKSFTEDENPDFDKDDKPTGTVHIVLACLIKEESSDLSVFTEKINQIITIDWPYSKPAVLKSVCDGNFIYEYDENLKKTLKRKCDIEEEFPAEDIEMSYIITRGILLENTKFMLTVCPLKSASVCDSCFTFSNTPIFVPSQIVTFENKIEIYSKQSKRKPVVGERILVSNGELKGEVAEITEINDQTIKAKLIVSRDPFLKNVEKEESQKQKNSDWISINDLCTQFNMKPKIMRKAITNLPQKTIRGDGNNIEIHQKSLPKLMEIIGIKHRNPDNKKKDDKGKKGDKGKKVEKKAKTNKMINYFVEVERKLLGLNIREIVADEFEIPIENALWKGKPQSDIPKFVEPGSRVIWVGSSDLVPFGAKGTVAEVNEDQFECLVISDIELPFGTTHANRLKTRRGFTAKFGDIYVLDSSV</sequence>
<dbReference type="Pfam" id="PF03159">
    <property type="entry name" value="XRN_N"/>
    <property type="match status" value="1"/>
</dbReference>
<dbReference type="SMR" id="A2E1Q4"/>
<dbReference type="InterPro" id="IPR041385">
    <property type="entry name" value="SH3_12"/>
</dbReference>
<dbReference type="InterPro" id="IPR041412">
    <property type="entry name" value="Xrn1_helical"/>
</dbReference>
<dbReference type="InterPro" id="IPR004859">
    <property type="entry name" value="Xrn1_N"/>
</dbReference>
<gene>
    <name evidence="10" type="ORF">TVAG_424140</name>
</gene>
<evidence type="ECO:0000313" key="11">
    <source>
        <dbReference type="Proteomes" id="UP000001542"/>
    </source>
</evidence>
<dbReference type="OrthoDB" id="372487at2759"/>
<feature type="region of interest" description="Disordered" evidence="5">
    <location>
        <begin position="792"/>
        <end position="815"/>
    </location>
</feature>
<dbReference type="eggNOG" id="KOG2045">
    <property type="taxonomic scope" value="Eukaryota"/>
</dbReference>
<dbReference type="InterPro" id="IPR047008">
    <property type="entry name" value="XRN1_SH3_sf"/>
</dbReference>
<feature type="compositionally biased region" description="Basic and acidic residues" evidence="5">
    <location>
        <begin position="794"/>
        <end position="812"/>
    </location>
</feature>
<dbReference type="AlphaFoldDB" id="A2E1Q4"/>
<proteinExistence type="inferred from homology"/>
<dbReference type="Pfam" id="PF18332">
    <property type="entry name" value="XRN1_D1"/>
    <property type="match status" value="1"/>
</dbReference>
<dbReference type="STRING" id="5722.A2E1Q4"/>
<dbReference type="VEuPathDB" id="TrichDB:TVAGG3_0304190"/>
<dbReference type="GO" id="GO:0003723">
    <property type="term" value="F:RNA binding"/>
    <property type="evidence" value="ECO:0000318"/>
    <property type="project" value="GO_Central"/>
</dbReference>
<feature type="domain" description="5'-3' exoribonuclease 1 SH3-like" evidence="8">
    <location>
        <begin position="871"/>
        <end position="932"/>
    </location>
</feature>
<dbReference type="Pfam" id="PF18129">
    <property type="entry name" value="SH3_12"/>
    <property type="match status" value="1"/>
</dbReference>
<dbReference type="PANTHER" id="PTHR12341">
    <property type="entry name" value="5'-&gt;3' EXORIBONUCLEASE"/>
    <property type="match status" value="1"/>
</dbReference>
<feature type="domain" description="Xrn1 N-terminal" evidence="6">
    <location>
        <begin position="1"/>
        <end position="211"/>
    </location>
</feature>
<dbReference type="PANTHER" id="PTHR12341:SF7">
    <property type="entry name" value="5'-3' EXORIBONUCLEASE 1"/>
    <property type="match status" value="1"/>
</dbReference>